<reference evidence="6 8" key="2">
    <citation type="submission" date="2021-03" db="EMBL/GenBank/DDBJ databases">
        <authorList>
            <person name="Li Y."/>
            <person name="Li S."/>
            <person name="Chen M."/>
            <person name="Peng G."/>
            <person name="Tan Z."/>
            <person name="An Q."/>
        </authorList>
    </citation>
    <scope>NUCLEOTIDE SEQUENCE [LARGE SCALE GENOMIC DNA]</scope>
    <source>
        <strain evidence="6 8">Ola 51</strain>
    </source>
</reference>
<dbReference type="GO" id="GO:0032259">
    <property type="term" value="P:methylation"/>
    <property type="evidence" value="ECO:0007669"/>
    <property type="project" value="UniProtKB-KW"/>
</dbReference>
<dbReference type="Proteomes" id="UP000078227">
    <property type="component" value="Chromosome"/>
</dbReference>
<dbReference type="KEGG" id="kor:AWR26_12285"/>
<organism evidence="7 9">
    <name type="scientific">Kosakonia oryzae</name>
    <dbReference type="NCBI Taxonomy" id="497725"/>
    <lineage>
        <taxon>Bacteria</taxon>
        <taxon>Pseudomonadati</taxon>
        <taxon>Pseudomonadota</taxon>
        <taxon>Gammaproteobacteria</taxon>
        <taxon>Enterobacterales</taxon>
        <taxon>Enterobacteriaceae</taxon>
        <taxon>Kosakonia</taxon>
    </lineage>
</organism>
<dbReference type="GO" id="GO:0046983">
    <property type="term" value="F:protein dimerization activity"/>
    <property type="evidence" value="ECO:0007669"/>
    <property type="project" value="InterPro"/>
</dbReference>
<evidence type="ECO:0000313" key="7">
    <source>
        <dbReference type="EMBL" id="SFC16825.1"/>
    </source>
</evidence>
<dbReference type="AlphaFoldDB" id="A0AA94H2Q7"/>
<protein>
    <submittedName>
        <fullName evidence="6 7">Methyltransferase</fullName>
    </submittedName>
</protein>
<keyword evidence="3" id="KW-0949">S-adenosyl-L-methionine</keyword>
<dbReference type="GO" id="GO:0008171">
    <property type="term" value="F:O-methyltransferase activity"/>
    <property type="evidence" value="ECO:0007669"/>
    <property type="project" value="InterPro"/>
</dbReference>
<dbReference type="Pfam" id="PF00891">
    <property type="entry name" value="Methyltransf_2"/>
    <property type="match status" value="1"/>
</dbReference>
<dbReference type="InterPro" id="IPR016461">
    <property type="entry name" value="COMT-like"/>
</dbReference>
<dbReference type="EMBL" id="FOKO01000002">
    <property type="protein sequence ID" value="SFC16825.1"/>
    <property type="molecule type" value="Genomic_DNA"/>
</dbReference>
<sequence length="341" mass="37975">MLTKDRHAFTGEKEALALLEFSMGFVWQAALRTAVILGVAEQLTTEAKTVKQLSAALNTDSGRLRRILRILASRGLFHCAENDVISLTPMAELLLEDHPWSLRHAILMLTDKTFWWPALELTETVRGGDAFHRLFGSAFYDYWAQQDQTNNVFHRGMYSMSRVENEVLVRAYDFPPQVTVADIAGGYGNLLLNILRHNPTTKGILFDRAEVLAGNILHHLNDNSRWSLIAGNFFETCPSADIYVLKYIVMDWVSEKALQILKNCRKAMPAQGKVLLLEPCIAAADNDPGSYAVDLLLLSSFAGGQVRTPAELNALFSAAGLKLNRIIRTESWLSIIEAVAA</sequence>
<evidence type="ECO:0000256" key="1">
    <source>
        <dbReference type="ARBA" id="ARBA00022603"/>
    </source>
</evidence>
<dbReference type="InterPro" id="IPR036390">
    <property type="entry name" value="WH_DNA-bd_sf"/>
</dbReference>
<gene>
    <name evidence="6" type="ORF">AWR26_12285</name>
    <name evidence="7" type="ORF">SAMN05216286_1808</name>
</gene>
<dbReference type="InterPro" id="IPR012967">
    <property type="entry name" value="COMT_dimerisation"/>
</dbReference>
<proteinExistence type="predicted"/>
<dbReference type="InterPro" id="IPR029063">
    <property type="entry name" value="SAM-dependent_MTases_sf"/>
</dbReference>
<evidence type="ECO:0000313" key="9">
    <source>
        <dbReference type="Proteomes" id="UP000182314"/>
    </source>
</evidence>
<dbReference type="SUPFAM" id="SSF53335">
    <property type="entry name" value="S-adenosyl-L-methionine-dependent methyltransferases"/>
    <property type="match status" value="1"/>
</dbReference>
<dbReference type="Proteomes" id="UP000182314">
    <property type="component" value="Unassembled WGS sequence"/>
</dbReference>
<name>A0AA94H2Q7_9ENTR</name>
<evidence type="ECO:0000313" key="8">
    <source>
        <dbReference type="Proteomes" id="UP000078227"/>
    </source>
</evidence>
<dbReference type="PANTHER" id="PTHR43712:SF2">
    <property type="entry name" value="O-METHYLTRANSFERASE CICE"/>
    <property type="match status" value="1"/>
</dbReference>
<accession>A0AA94H2Q7</accession>
<dbReference type="PROSITE" id="PS51683">
    <property type="entry name" value="SAM_OMT_II"/>
    <property type="match status" value="1"/>
</dbReference>
<feature type="domain" description="O-methyltransferase dimerisation" evidence="5">
    <location>
        <begin position="20"/>
        <end position="96"/>
    </location>
</feature>
<keyword evidence="2" id="KW-0808">Transferase</keyword>
<dbReference type="Gene3D" id="3.40.50.150">
    <property type="entry name" value="Vaccinia Virus protein VP39"/>
    <property type="match status" value="1"/>
</dbReference>
<reference evidence="7 9" key="1">
    <citation type="submission" date="2016-10" db="EMBL/GenBank/DDBJ databases">
        <authorList>
            <person name="Varghese N."/>
            <person name="Submissions S."/>
        </authorList>
    </citation>
    <scope>NUCLEOTIDE SEQUENCE [LARGE SCALE GENOMIC DNA]</scope>
    <source>
        <strain evidence="7 9">CGMCC 1.7012</strain>
    </source>
</reference>
<evidence type="ECO:0000256" key="3">
    <source>
        <dbReference type="ARBA" id="ARBA00022691"/>
    </source>
</evidence>
<evidence type="ECO:0000259" key="4">
    <source>
        <dbReference type="Pfam" id="PF00891"/>
    </source>
</evidence>
<evidence type="ECO:0000259" key="5">
    <source>
        <dbReference type="Pfam" id="PF08100"/>
    </source>
</evidence>
<dbReference type="Gene3D" id="1.10.10.10">
    <property type="entry name" value="Winged helix-like DNA-binding domain superfamily/Winged helix DNA-binding domain"/>
    <property type="match status" value="1"/>
</dbReference>
<dbReference type="PIRSF" id="PIRSF005739">
    <property type="entry name" value="O-mtase"/>
    <property type="match status" value="1"/>
</dbReference>
<feature type="domain" description="O-methyltransferase C-terminal" evidence="4">
    <location>
        <begin position="120"/>
        <end position="321"/>
    </location>
</feature>
<dbReference type="EMBL" id="CP014007">
    <property type="protein sequence ID" value="ANI82895.1"/>
    <property type="molecule type" value="Genomic_DNA"/>
</dbReference>
<evidence type="ECO:0000313" key="6">
    <source>
        <dbReference type="EMBL" id="ANI82895.1"/>
    </source>
</evidence>
<dbReference type="Pfam" id="PF08100">
    <property type="entry name" value="Dimerisation"/>
    <property type="match status" value="1"/>
</dbReference>
<evidence type="ECO:0000256" key="2">
    <source>
        <dbReference type="ARBA" id="ARBA00022679"/>
    </source>
</evidence>
<dbReference type="InterPro" id="IPR001077">
    <property type="entry name" value="COMT_C"/>
</dbReference>
<dbReference type="PANTHER" id="PTHR43712">
    <property type="entry name" value="PUTATIVE (AFU_ORTHOLOGUE AFUA_4G14580)-RELATED"/>
    <property type="match status" value="1"/>
</dbReference>
<dbReference type="SUPFAM" id="SSF46785">
    <property type="entry name" value="Winged helix' DNA-binding domain"/>
    <property type="match status" value="1"/>
</dbReference>
<keyword evidence="8" id="KW-1185">Reference proteome</keyword>
<keyword evidence="1 6" id="KW-0489">Methyltransferase</keyword>
<dbReference type="InterPro" id="IPR036388">
    <property type="entry name" value="WH-like_DNA-bd_sf"/>
</dbReference>